<evidence type="ECO:0000256" key="2">
    <source>
        <dbReference type="ARBA" id="ARBA00022630"/>
    </source>
</evidence>
<dbReference type="Gene3D" id="3.50.50.100">
    <property type="match status" value="1"/>
</dbReference>
<dbReference type="AlphaFoldDB" id="U4LD14"/>
<sequence>MASRTISQQLMRIPPRPLTTFRPGQQQRWMSLEVLNASKHDRERVLILGSGWGGFGVARSLDTKLYQPILVTPRTYFVFTPLLAGTAVGTLEFRTAMESAHNIKGVDVIRGRGENIDFANKQLHIESQDGSLVMDYDKLIIAVGAYAQTFGVPGVKEHAFFLKDVADARRIRDRILERFEEAALPMLTNEKRKELLHFVVVGGGPTGVEFAAELHDLLEDDLKHTYPDLVDLAKITVYDVAPNILAMFDKKLQSYATQLFNRQNIEVATSHHVLEVQHDAIVTKEDGRVPCGAIIWSTGLVPNTFVANTIAKPFETLGAEKKEMKIVKAPRGMIQVDSRLRVLAEPKEGGEAQPLEDVFALGDCASIKDLLLPATAQVANQQAKWLGKALNKSAKRMVEVSEEAEFHFRSLGIMAYLGSWNAVMQKDKLDVKGKLSWLLWRTAYLTKSVSWRNRCLISVYWFLNWFFGRDINRF</sequence>
<comment type="similarity">
    <text evidence="1">Belongs to the NADH dehydrogenase family.</text>
</comment>
<dbReference type="PANTHER" id="PTHR43706:SF17">
    <property type="entry name" value="NADH DEHYDROGENASE (EUROFUNG)"/>
    <property type="match status" value="1"/>
</dbReference>
<dbReference type="PRINTS" id="PR00368">
    <property type="entry name" value="FADPNR"/>
</dbReference>
<feature type="domain" description="FAD/NAD(P)-binding" evidence="6">
    <location>
        <begin position="44"/>
        <end position="383"/>
    </location>
</feature>
<evidence type="ECO:0000256" key="5">
    <source>
        <dbReference type="ARBA" id="ARBA00023027"/>
    </source>
</evidence>
<feature type="domain" description="External alternative NADH-ubiquinone oxidoreductase-like C-terminal" evidence="7">
    <location>
        <begin position="412"/>
        <end position="470"/>
    </location>
</feature>
<dbReference type="InterPro" id="IPR054585">
    <property type="entry name" value="NDH2-like_C"/>
</dbReference>
<dbReference type="GO" id="GO:0005739">
    <property type="term" value="C:mitochondrion"/>
    <property type="evidence" value="ECO:0007669"/>
    <property type="project" value="UniProtKB-ARBA"/>
</dbReference>
<evidence type="ECO:0000313" key="8">
    <source>
        <dbReference type="EMBL" id="CCX29999.1"/>
    </source>
</evidence>
<evidence type="ECO:0000256" key="1">
    <source>
        <dbReference type="ARBA" id="ARBA00005272"/>
    </source>
</evidence>
<dbReference type="InterPro" id="IPR045024">
    <property type="entry name" value="NDH-2"/>
</dbReference>
<name>U4LD14_PYROM</name>
<evidence type="ECO:0000313" key="9">
    <source>
        <dbReference type="Proteomes" id="UP000018144"/>
    </source>
</evidence>
<keyword evidence="3" id="KW-0274">FAD</keyword>
<keyword evidence="5" id="KW-0520">NAD</keyword>
<evidence type="ECO:0000259" key="6">
    <source>
        <dbReference type="Pfam" id="PF07992"/>
    </source>
</evidence>
<dbReference type="SUPFAM" id="SSF51905">
    <property type="entry name" value="FAD/NAD(P)-binding domain"/>
    <property type="match status" value="2"/>
</dbReference>
<dbReference type="STRING" id="1076935.U4LD14"/>
<keyword evidence="4" id="KW-0560">Oxidoreductase</keyword>
<dbReference type="PANTHER" id="PTHR43706">
    <property type="entry name" value="NADH DEHYDROGENASE"/>
    <property type="match status" value="1"/>
</dbReference>
<organism evidence="8 9">
    <name type="scientific">Pyronema omphalodes (strain CBS 100304)</name>
    <name type="common">Pyronema confluens</name>
    <dbReference type="NCBI Taxonomy" id="1076935"/>
    <lineage>
        <taxon>Eukaryota</taxon>
        <taxon>Fungi</taxon>
        <taxon>Dikarya</taxon>
        <taxon>Ascomycota</taxon>
        <taxon>Pezizomycotina</taxon>
        <taxon>Pezizomycetes</taxon>
        <taxon>Pezizales</taxon>
        <taxon>Pyronemataceae</taxon>
        <taxon>Pyronema</taxon>
    </lineage>
</organism>
<dbReference type="Proteomes" id="UP000018144">
    <property type="component" value="Unassembled WGS sequence"/>
</dbReference>
<gene>
    <name evidence="8" type="ORF">PCON_07927</name>
</gene>
<evidence type="ECO:0000259" key="7">
    <source>
        <dbReference type="Pfam" id="PF22366"/>
    </source>
</evidence>
<dbReference type="GO" id="GO:0003954">
    <property type="term" value="F:NADH dehydrogenase activity"/>
    <property type="evidence" value="ECO:0007669"/>
    <property type="project" value="InterPro"/>
</dbReference>
<evidence type="ECO:0000256" key="3">
    <source>
        <dbReference type="ARBA" id="ARBA00022827"/>
    </source>
</evidence>
<reference evidence="8 9" key="1">
    <citation type="journal article" date="2013" name="PLoS Genet.">
        <title>The genome and development-dependent transcriptomes of Pyronema confluens: a window into fungal evolution.</title>
        <authorList>
            <person name="Traeger S."/>
            <person name="Altegoer F."/>
            <person name="Freitag M."/>
            <person name="Gabaldon T."/>
            <person name="Kempken F."/>
            <person name="Kumar A."/>
            <person name="Marcet-Houben M."/>
            <person name="Poggeler S."/>
            <person name="Stajich J.E."/>
            <person name="Nowrousian M."/>
        </authorList>
    </citation>
    <scope>NUCLEOTIDE SEQUENCE [LARGE SCALE GENOMIC DNA]</scope>
    <source>
        <strain evidence="9">CBS 100304</strain>
        <tissue evidence="8">Vegetative mycelium</tissue>
    </source>
</reference>
<dbReference type="Pfam" id="PF22366">
    <property type="entry name" value="NDH2_C"/>
    <property type="match status" value="1"/>
</dbReference>
<dbReference type="OMA" id="DHCIFLD"/>
<protein>
    <submittedName>
        <fullName evidence="8">Similar to Probable NADH dehydrogenase acc. no. Q55CD9</fullName>
    </submittedName>
</protein>
<keyword evidence="9" id="KW-1185">Reference proteome</keyword>
<dbReference type="OrthoDB" id="9992747at2759"/>
<proteinExistence type="inferred from homology"/>
<dbReference type="InterPro" id="IPR023753">
    <property type="entry name" value="FAD/NAD-binding_dom"/>
</dbReference>
<accession>U4LD14</accession>
<dbReference type="Pfam" id="PF07992">
    <property type="entry name" value="Pyr_redox_2"/>
    <property type="match status" value="1"/>
</dbReference>
<dbReference type="EMBL" id="HF935409">
    <property type="protein sequence ID" value="CCX29999.1"/>
    <property type="molecule type" value="Genomic_DNA"/>
</dbReference>
<keyword evidence="2" id="KW-0285">Flavoprotein</keyword>
<evidence type="ECO:0000256" key="4">
    <source>
        <dbReference type="ARBA" id="ARBA00023002"/>
    </source>
</evidence>
<dbReference type="eggNOG" id="KOG2495">
    <property type="taxonomic scope" value="Eukaryota"/>
</dbReference>
<dbReference type="InterPro" id="IPR036188">
    <property type="entry name" value="FAD/NAD-bd_sf"/>
</dbReference>